<dbReference type="Pfam" id="PF04991">
    <property type="entry name" value="LicD"/>
    <property type="match status" value="1"/>
</dbReference>
<dbReference type="PANTHER" id="PTHR13627">
    <property type="entry name" value="FUKUTIN RELATED PROTEIN"/>
    <property type="match status" value="1"/>
</dbReference>
<dbReference type="GO" id="GO:0035269">
    <property type="term" value="P:protein O-linked glycosylation via mannose"/>
    <property type="evidence" value="ECO:0007669"/>
    <property type="project" value="TreeGrafter"/>
</dbReference>
<dbReference type="InterPro" id="IPR007074">
    <property type="entry name" value="LicD/FKTN/FKRP_NTP_transf"/>
</dbReference>
<comment type="caution">
    <text evidence="3">The sequence shown here is derived from an EMBL/GenBank/DDBJ whole genome shotgun (WGS) entry which is preliminary data.</text>
</comment>
<dbReference type="Pfam" id="PF22921">
    <property type="entry name" value="FKRP_N"/>
    <property type="match status" value="1"/>
</dbReference>
<name>A0AAE1E8B1_9GAST</name>
<organism evidence="3 4">
    <name type="scientific">Elysia crispata</name>
    <name type="common">lettuce slug</name>
    <dbReference type="NCBI Taxonomy" id="231223"/>
    <lineage>
        <taxon>Eukaryota</taxon>
        <taxon>Metazoa</taxon>
        <taxon>Spiralia</taxon>
        <taxon>Lophotrochozoa</taxon>
        <taxon>Mollusca</taxon>
        <taxon>Gastropoda</taxon>
        <taxon>Heterobranchia</taxon>
        <taxon>Euthyneura</taxon>
        <taxon>Panpulmonata</taxon>
        <taxon>Sacoglossa</taxon>
        <taxon>Placobranchoidea</taxon>
        <taxon>Plakobranchidae</taxon>
        <taxon>Elysia</taxon>
    </lineage>
</organism>
<reference evidence="3" key="1">
    <citation type="journal article" date="2023" name="G3 (Bethesda)">
        <title>A reference genome for the long-term kleptoplast-retaining sea slug Elysia crispata morphotype clarki.</title>
        <authorList>
            <person name="Eastman K.E."/>
            <person name="Pendleton A.L."/>
            <person name="Shaikh M.A."/>
            <person name="Suttiyut T."/>
            <person name="Ogas R."/>
            <person name="Tomko P."/>
            <person name="Gavelis G."/>
            <person name="Widhalm J.R."/>
            <person name="Wisecaver J.H."/>
        </authorList>
    </citation>
    <scope>NUCLEOTIDE SEQUENCE</scope>
    <source>
        <strain evidence="3">ECLA1</strain>
    </source>
</reference>
<evidence type="ECO:0000259" key="2">
    <source>
        <dbReference type="Pfam" id="PF22921"/>
    </source>
</evidence>
<feature type="domain" description="LicD/FKTN/FKRP nucleotidyltransferase" evidence="1">
    <location>
        <begin position="366"/>
        <end position="457"/>
    </location>
</feature>
<feature type="domain" description="FKRP stem" evidence="2">
    <location>
        <begin position="70"/>
        <end position="310"/>
    </location>
</feature>
<proteinExistence type="predicted"/>
<evidence type="ECO:0000313" key="4">
    <source>
        <dbReference type="Proteomes" id="UP001283361"/>
    </source>
</evidence>
<evidence type="ECO:0008006" key="5">
    <source>
        <dbReference type="Google" id="ProtNLM"/>
    </source>
</evidence>
<evidence type="ECO:0000259" key="1">
    <source>
        <dbReference type="Pfam" id="PF04991"/>
    </source>
</evidence>
<gene>
    <name evidence="3" type="ORF">RRG08_054692</name>
</gene>
<dbReference type="InterPro" id="IPR052613">
    <property type="entry name" value="LicD_transferase"/>
</dbReference>
<sequence length="524" mass="60548">MSRAIIIRQHLPKQHVFYFLLQNSFMIRQNHCRDDVPEKTAQKKGHILPEKSSSHILRRTSQGSNLKAINKENVQEVISIIILDFEDFENALVKTTDALQNVLGQVPIYIISNHLIYPPVEVDPDSNVHIISLETNLNSNYSSECITHLIRTEFVLILPDASSLESANQIKSFLAFLQFKRATKAVAIPQVNETLYCTNFNIDLKGWSITYERDYLTNPVNCPLVKGSHGLLMRTETLKSLPMPFLRPFPLTFYVQAKLKDWKIRVMKSGRIGVLSKLYTDPHSKWKRKKSETDHLKAFYKSAGLRKETLPSGISQYYGCDKHTPRCFGTVVKDMPEYLYRGRWTPPCCLKGLRETAGHVFSVLEKCNVRYWLEGGTLLGAARLGDIIPWDYDVDIGIYKEDVIKCPHLRHASDDPEPFMDEQEFLWERANEGDFLRVHYSEINHLHVDIFPFYPKDGVMTKDSWFATHRQDVEFSEKFLKPLTKINFTGIMVSAPNNVKKFLEYKFGEGVIENPRYPNLKRPM</sequence>
<accession>A0AAE1E8B1</accession>
<dbReference type="EMBL" id="JAWDGP010000750">
    <property type="protein sequence ID" value="KAK3797672.1"/>
    <property type="molecule type" value="Genomic_DNA"/>
</dbReference>
<protein>
    <recommendedName>
        <fullName evidence="5">Fukutin-related protein</fullName>
    </recommendedName>
</protein>
<keyword evidence="4" id="KW-1185">Reference proteome</keyword>
<dbReference type="PANTHER" id="PTHR13627:SF31">
    <property type="entry name" value="RIBITOL 5-PHOSPHATE TRANSFERASE FKRP"/>
    <property type="match status" value="1"/>
</dbReference>
<evidence type="ECO:0000313" key="3">
    <source>
        <dbReference type="EMBL" id="KAK3797672.1"/>
    </source>
</evidence>
<dbReference type="GO" id="GO:0005794">
    <property type="term" value="C:Golgi apparatus"/>
    <property type="evidence" value="ECO:0007669"/>
    <property type="project" value="TreeGrafter"/>
</dbReference>
<dbReference type="InterPro" id="IPR055105">
    <property type="entry name" value="FKRP_N"/>
</dbReference>
<dbReference type="AlphaFoldDB" id="A0AAE1E8B1"/>
<dbReference type="Proteomes" id="UP001283361">
    <property type="component" value="Unassembled WGS sequence"/>
</dbReference>